<accession>A0ABV3SQ86</accession>
<sequence>MSVRKKKLILHVGTGKTGTSFIQETLAANPATLARHGILYPSTGRHEVAAGHHKFHSALASSKEWWMPEASSPESALGAMLAEISEKNPDIVIISQEALVWLPPATVHLLGVTFAEFDVKIVIDFRRQDLYVDSALNQVVKAAGHKYSFEQLWRFDGSWFVPNYFELVDKWARTFGPASIVVRPFERSQVLGANILDDLFIRVLGYTVPIRGVDSNMTTNDRLCRQCVEFQRLMNWLFAENPQVTREFSAVLSTIGLRHGWDQYSILSDDVRKRIIKATQPHNKAISDAFNYDVLGTIGLKDGLFIDPFKPSAENQYEGLSDEDAAVIVRYLKELKPELVSTIEQAPGLANLEASDRQRVERIKSLF</sequence>
<name>A0ABV3SQ86_9HYPH</name>
<evidence type="ECO:0000313" key="1">
    <source>
        <dbReference type="EMBL" id="MEX0408475.1"/>
    </source>
</evidence>
<evidence type="ECO:0000313" key="2">
    <source>
        <dbReference type="Proteomes" id="UP001556692"/>
    </source>
</evidence>
<organism evidence="1 2">
    <name type="scientific">Aquibium pacificus</name>
    <dbReference type="NCBI Taxonomy" id="3153579"/>
    <lineage>
        <taxon>Bacteria</taxon>
        <taxon>Pseudomonadati</taxon>
        <taxon>Pseudomonadota</taxon>
        <taxon>Alphaproteobacteria</taxon>
        <taxon>Hyphomicrobiales</taxon>
        <taxon>Phyllobacteriaceae</taxon>
        <taxon>Aquibium</taxon>
    </lineage>
</organism>
<dbReference type="Proteomes" id="UP001556692">
    <property type="component" value="Unassembled WGS sequence"/>
</dbReference>
<proteinExistence type="predicted"/>
<gene>
    <name evidence="1" type="ORF">ABGN05_22705</name>
</gene>
<evidence type="ECO:0008006" key="3">
    <source>
        <dbReference type="Google" id="ProtNLM"/>
    </source>
</evidence>
<dbReference type="RefSeq" id="WP_367956339.1">
    <property type="nucleotide sequence ID" value="NZ_JBDPGJ010000005.1"/>
</dbReference>
<dbReference type="InterPro" id="IPR027417">
    <property type="entry name" value="P-loop_NTPase"/>
</dbReference>
<reference evidence="1 2" key="1">
    <citation type="submission" date="2024-05" db="EMBL/GenBank/DDBJ databases">
        <authorList>
            <person name="Jiang F."/>
        </authorList>
    </citation>
    <scope>NUCLEOTIDE SEQUENCE [LARGE SCALE GENOMIC DNA]</scope>
    <source>
        <strain evidence="1 2">LZ166</strain>
    </source>
</reference>
<protein>
    <recommendedName>
        <fullName evidence="3">Sulfotransferase domain-containing protein</fullName>
    </recommendedName>
</protein>
<dbReference type="SUPFAM" id="SSF52540">
    <property type="entry name" value="P-loop containing nucleoside triphosphate hydrolases"/>
    <property type="match status" value="1"/>
</dbReference>
<dbReference type="EMBL" id="JBDPGJ010000005">
    <property type="protein sequence ID" value="MEX0408475.1"/>
    <property type="molecule type" value="Genomic_DNA"/>
</dbReference>
<comment type="caution">
    <text evidence="1">The sequence shown here is derived from an EMBL/GenBank/DDBJ whole genome shotgun (WGS) entry which is preliminary data.</text>
</comment>
<keyword evidence="2" id="KW-1185">Reference proteome</keyword>